<dbReference type="Proteomes" id="UP000663879">
    <property type="component" value="Unassembled WGS sequence"/>
</dbReference>
<dbReference type="SMART" id="SM00494">
    <property type="entry name" value="ChtBD2"/>
    <property type="match status" value="1"/>
</dbReference>
<evidence type="ECO:0000259" key="1">
    <source>
        <dbReference type="PROSITE" id="PS50940"/>
    </source>
</evidence>
<dbReference type="Gene3D" id="2.170.140.10">
    <property type="entry name" value="Chitin binding domain"/>
    <property type="match status" value="1"/>
</dbReference>
<dbReference type="InterPro" id="IPR036508">
    <property type="entry name" value="Chitin-bd_dom_sf"/>
</dbReference>
<dbReference type="GO" id="GO:0005576">
    <property type="term" value="C:extracellular region"/>
    <property type="evidence" value="ECO:0007669"/>
    <property type="project" value="InterPro"/>
</dbReference>
<dbReference type="EMBL" id="CAJNOC010000828">
    <property type="protein sequence ID" value="CAF0807619.1"/>
    <property type="molecule type" value="Genomic_DNA"/>
</dbReference>
<dbReference type="GO" id="GO:0008061">
    <property type="term" value="F:chitin binding"/>
    <property type="evidence" value="ECO:0007669"/>
    <property type="project" value="InterPro"/>
</dbReference>
<comment type="caution">
    <text evidence="2">The sequence shown here is derived from an EMBL/GenBank/DDBJ whole genome shotgun (WGS) entry which is preliminary data.</text>
</comment>
<evidence type="ECO:0000313" key="2">
    <source>
        <dbReference type="EMBL" id="CAF0807619.1"/>
    </source>
</evidence>
<sequence length="907" mass="101982">MPSENRNRTSVTLEDRIKAITMCQKGKSYAAIGRELNRSNRALKELLTVTMKQTHTKIKNRTEPSHVLANQWKLSNGKIASSSLVRKRLLANKLESKSLSRKLDFQQSIKDKKTFCKMVKLWPLSKWRQVLFSDEMNIEVDNRKNRICIQTSSSNCCFKKKFTRCKEEKREKQKLFSCLLALILNLGLQNHKLWKNILERQLVMLKVIFLIIGLYFNLTNGLVNPCKKGQTGNQFFPHPESNSKYIHCSQWGQMFVFDCAEGLVWDQLKLACERSEVFHFFQNFAKSLHQSDDSSIPQTTRKTIRINPGIPTRSSNEGRDLPFESSARLFTFPASLTTTTTTLSPQVQTFTFQAVTTTTFNPPIQSTLRAFTFPPQVATTAVPNQRPLSTPSSSFQINSEPRLFTFPSSTAPTTTTTTTTTRTTTTTQVVPSVQFSTSLSPQKFQEINKLETFSTSDCSTFSISNSAISSVNGIYTKLNSDLYRRSDDLRIPGLIVHLDQKWCLTLSFFSVDFNSLTKTQIQSQCGANLECCMLISNSPDNLEISSPKREWTINMLEFKGMKDDTISIDCQNIQKACLRIPFCPPECLKNVNGCDVCECDGKPFFSLPSIQVQNQQVNQVPQSIPSPNVNQQVNQVPQSIPSPNINQQIQQNFQFTTLAAITAPSFTQPSFRFSQPNQANFGQRLLAFSNKNANIDKKETVNTTDLTIINSCKLVRCPGNLVCAEATNCKTCNPMCFPENTFELSKGFKPTCKEISCPSSSTCLLDTKDQLLKCIPVSEIQPTQLELDIQALVQLHDFDEFENKIKKHLSPVVPNTPAPKPMLAIFPSLKDQIINSNFTVKACSMVKCPSGLMCAEAKNCETCNPLCFPQNKIDLNKAVRLTCESVSCPASMRCILDTKESNLKCIV</sequence>
<keyword evidence="3" id="KW-1185">Reference proteome</keyword>
<name>A0A813T1I7_9BILA</name>
<reference evidence="2" key="1">
    <citation type="submission" date="2021-02" db="EMBL/GenBank/DDBJ databases">
        <authorList>
            <person name="Nowell W R."/>
        </authorList>
    </citation>
    <scope>NUCLEOTIDE SEQUENCE</scope>
    <source>
        <strain evidence="2">Ploen Becks lab</strain>
    </source>
</reference>
<accession>A0A813T1I7</accession>
<dbReference type="OrthoDB" id="6112160at2759"/>
<feature type="domain" description="Chitin-binding type-2" evidence="1">
    <location>
        <begin position="223"/>
        <end position="272"/>
    </location>
</feature>
<evidence type="ECO:0000313" key="3">
    <source>
        <dbReference type="Proteomes" id="UP000663879"/>
    </source>
</evidence>
<dbReference type="AlphaFoldDB" id="A0A813T1I7"/>
<dbReference type="InterPro" id="IPR002557">
    <property type="entry name" value="Chitin-bd_dom"/>
</dbReference>
<proteinExistence type="predicted"/>
<dbReference type="Pfam" id="PF01607">
    <property type="entry name" value="CBM_14"/>
    <property type="match status" value="1"/>
</dbReference>
<protein>
    <recommendedName>
        <fullName evidence="1">Chitin-binding type-2 domain-containing protein</fullName>
    </recommendedName>
</protein>
<gene>
    <name evidence="2" type="ORF">OXX778_LOCUS6802</name>
</gene>
<dbReference type="SUPFAM" id="SSF57625">
    <property type="entry name" value="Invertebrate chitin-binding proteins"/>
    <property type="match status" value="1"/>
</dbReference>
<organism evidence="2 3">
    <name type="scientific">Brachionus calyciflorus</name>
    <dbReference type="NCBI Taxonomy" id="104777"/>
    <lineage>
        <taxon>Eukaryota</taxon>
        <taxon>Metazoa</taxon>
        <taxon>Spiralia</taxon>
        <taxon>Gnathifera</taxon>
        <taxon>Rotifera</taxon>
        <taxon>Eurotatoria</taxon>
        <taxon>Monogononta</taxon>
        <taxon>Pseudotrocha</taxon>
        <taxon>Ploima</taxon>
        <taxon>Brachionidae</taxon>
        <taxon>Brachionus</taxon>
    </lineage>
</organism>
<dbReference type="PROSITE" id="PS50940">
    <property type="entry name" value="CHIT_BIND_II"/>
    <property type="match status" value="1"/>
</dbReference>